<comment type="caution">
    <text evidence="2">The sequence shown here is derived from an EMBL/GenBank/DDBJ whole genome shotgun (WGS) entry which is preliminary data.</text>
</comment>
<keyword evidence="3" id="KW-1185">Reference proteome</keyword>
<dbReference type="Proteomes" id="UP000268007">
    <property type="component" value="Unassembled WGS sequence"/>
</dbReference>
<name>A0A495IZU1_9SPHI</name>
<protein>
    <submittedName>
        <fullName evidence="2">DinB family protein</fullName>
    </submittedName>
</protein>
<dbReference type="Pfam" id="PF12867">
    <property type="entry name" value="DinB_2"/>
    <property type="match status" value="1"/>
</dbReference>
<dbReference type="Gene3D" id="1.20.120.450">
    <property type="entry name" value="dinb family like domain"/>
    <property type="match status" value="1"/>
</dbReference>
<dbReference type="EMBL" id="RBKU01000001">
    <property type="protein sequence ID" value="RKR81349.1"/>
    <property type="molecule type" value="Genomic_DNA"/>
</dbReference>
<dbReference type="SUPFAM" id="SSF109854">
    <property type="entry name" value="DinB/YfiT-like putative metalloenzymes"/>
    <property type="match status" value="1"/>
</dbReference>
<reference evidence="2 3" key="1">
    <citation type="submission" date="2018-10" db="EMBL/GenBank/DDBJ databases">
        <title>Genomic Encyclopedia of Archaeal and Bacterial Type Strains, Phase II (KMG-II): from individual species to whole genera.</title>
        <authorList>
            <person name="Goeker M."/>
        </authorList>
    </citation>
    <scope>NUCLEOTIDE SEQUENCE [LARGE SCALE GENOMIC DNA]</scope>
    <source>
        <strain evidence="2 3">DSM 18602</strain>
    </source>
</reference>
<dbReference type="InterPro" id="IPR034660">
    <property type="entry name" value="DinB/YfiT-like"/>
</dbReference>
<evidence type="ECO:0000313" key="2">
    <source>
        <dbReference type="EMBL" id="RKR81349.1"/>
    </source>
</evidence>
<evidence type="ECO:0000259" key="1">
    <source>
        <dbReference type="Pfam" id="PF12867"/>
    </source>
</evidence>
<dbReference type="OrthoDB" id="9793216at2"/>
<feature type="domain" description="DinB-like" evidence="1">
    <location>
        <begin position="29"/>
        <end position="164"/>
    </location>
</feature>
<proteinExistence type="predicted"/>
<organism evidence="2 3">
    <name type="scientific">Mucilaginibacter gracilis</name>
    <dbReference type="NCBI Taxonomy" id="423350"/>
    <lineage>
        <taxon>Bacteria</taxon>
        <taxon>Pseudomonadati</taxon>
        <taxon>Bacteroidota</taxon>
        <taxon>Sphingobacteriia</taxon>
        <taxon>Sphingobacteriales</taxon>
        <taxon>Sphingobacteriaceae</taxon>
        <taxon>Mucilaginibacter</taxon>
    </lineage>
</organism>
<dbReference type="RefSeq" id="WP_121197057.1">
    <property type="nucleotide sequence ID" value="NZ_RBKU01000001.1"/>
</dbReference>
<accession>A0A495IZU1</accession>
<evidence type="ECO:0000313" key="3">
    <source>
        <dbReference type="Proteomes" id="UP000268007"/>
    </source>
</evidence>
<sequence>MGKPQPGDYVPFHETYISKVGEGSILTILQNQQQQTYQFFKSLTTERAAYAYAEGKWTIKQTLGHMIDTERIMAYRALRFARNDDTPLPGFDQDEYVLNSRHNDFEMDDMIEEFRLTRQANIFFCKTLNAEEKQRFGLASGNRVTVNALLYIIAGHELHHIQIIKERYL</sequence>
<gene>
    <name evidence="2" type="ORF">BDD43_1494</name>
</gene>
<dbReference type="AlphaFoldDB" id="A0A495IZU1"/>
<dbReference type="InterPro" id="IPR024775">
    <property type="entry name" value="DinB-like"/>
</dbReference>